<keyword evidence="2" id="KW-0677">Repeat</keyword>
<dbReference type="NCBIfam" id="TIGR02232">
    <property type="entry name" value="myxo_disulf_rpt"/>
    <property type="match status" value="2"/>
</dbReference>
<feature type="domain" description="EGF-like" evidence="5">
    <location>
        <begin position="196"/>
        <end position="232"/>
    </location>
</feature>
<feature type="domain" description="EGF-like" evidence="5">
    <location>
        <begin position="420"/>
        <end position="458"/>
    </location>
</feature>
<feature type="domain" description="EGF-like" evidence="5">
    <location>
        <begin position="8"/>
        <end position="48"/>
    </location>
</feature>
<dbReference type="Proteomes" id="UP000692954">
    <property type="component" value="Unassembled WGS sequence"/>
</dbReference>
<dbReference type="InterPro" id="IPR000742">
    <property type="entry name" value="EGF"/>
</dbReference>
<feature type="domain" description="EGF-like" evidence="5">
    <location>
        <begin position="237"/>
        <end position="282"/>
    </location>
</feature>
<keyword evidence="4" id="KW-0472">Membrane</keyword>
<keyword evidence="1" id="KW-0732">Signal</keyword>
<evidence type="ECO:0000256" key="3">
    <source>
        <dbReference type="ARBA" id="ARBA00023157"/>
    </source>
</evidence>
<feature type="domain" description="EGF-like" evidence="5">
    <location>
        <begin position="304"/>
        <end position="337"/>
    </location>
</feature>
<feature type="domain" description="EGF-like" evidence="5">
    <location>
        <begin position="49"/>
        <end position="96"/>
    </location>
</feature>
<feature type="transmembrane region" description="Helical" evidence="4">
    <location>
        <begin position="836"/>
        <end position="861"/>
    </location>
</feature>
<evidence type="ECO:0000256" key="1">
    <source>
        <dbReference type="ARBA" id="ARBA00022729"/>
    </source>
</evidence>
<proteinExistence type="predicted"/>
<keyword evidence="3" id="KW-1015">Disulfide bond</keyword>
<dbReference type="SMART" id="SM00181">
    <property type="entry name" value="EGF"/>
    <property type="match status" value="10"/>
</dbReference>
<feature type="domain" description="EGF-like" evidence="5">
    <location>
        <begin position="368"/>
        <end position="399"/>
    </location>
</feature>
<feature type="transmembrane region" description="Helical" evidence="4">
    <location>
        <begin position="1036"/>
        <end position="1060"/>
    </location>
</feature>
<evidence type="ECO:0000256" key="2">
    <source>
        <dbReference type="ARBA" id="ARBA00022737"/>
    </source>
</evidence>
<name>A0A8S1RK99_9CILI</name>
<reference evidence="6" key="1">
    <citation type="submission" date="2021-01" db="EMBL/GenBank/DDBJ databases">
        <authorList>
            <consortium name="Genoscope - CEA"/>
            <person name="William W."/>
        </authorList>
    </citation>
    <scope>NUCLEOTIDE SEQUENCE</scope>
</reference>
<dbReference type="PANTHER" id="PTHR15332">
    <property type="entry name" value="PROPROTEIN CONVERTASE SUBTILISIN_KEXIN TYPE 5-LIKE"/>
    <property type="match status" value="1"/>
</dbReference>
<sequence>MDQINVNFCENNPNNCTECISTFTLSQDINYKCQCEFGYFSVDPQTCQKCQSPCQTCESNQNHCLSCVDIHQIITDLHQCICNTGWIFNTNGITCIKCQLSCDSCIDTINKCVTCKDQIHQQPESCQCESGWIFDDNYFCIPCLEPCKTCEISTSKCLTCTNVHQELNNISQCVCQSTYYSQDLTTCIKCESPCFECDINGCINCIDFNQILDSNQKCICKSGYLQQNFICLQCQNPCATCINYVNKCLTCVDPNQIVQDNKCFCKEGFEQKGDFCCDKQCIDCQGIDNCNNCVEGFYLSMIKQCLQCIDHCDICQNQINCQACQQGYFINQSTQCEQCVPFCKICGNSLNCDICFNGYYLTDQKCEICNQNCLTCVEFSEKCISCRSNYEINSNNQCMCKIGYYEEYNQCYRCEYPCKTCLSKTVCQECVPLSNLHLDKNFQCNCSPGYFWNQNSCSQCYQLCLTCIGNQFHCLSCEQRLNRILNNTKCMCTDNYFESDDGVCISCLDQLGKSQVSCKYQDCKDQIWTYGEECDDGNDVNRDGCSNCKIDQNYSCSNKILKQSICFQCSTNCIQCQLNIQTNKPFCIKCQVGYFLDKNDCVECSINCLECIDQAYNCISCKFSQQKNHKCQVCESGYYADEINGTCLSKCGDQIKIKEEECDDGNLVKGDGCDDQCRLENKYIFLKGVSIIPNFPKPLLQSIGTSQIYSSIRLFKLSYTNHIVITDGFQIKDYISLHISNKHGILQIDQFFQLTQDTFQINEFNQSELNLVINITFSRSSQDEILLIKFLNTSIIYSIEGYSQVVTEVSCLIPKVTHIDNVIIAQVQLTTKSNSYILYFIGAMCGGSVLFGGVEVFFNLLDSLQVLSYLKYLNTQFPYNLQTYFQLFEFAQFNFIQKIFDFSGLIDQILHANNLKQLPTKVANDGIPSLFIINSATITTVWISLFGIYLVAKVIPKILYQIKCKFYSENQTQNSLLVQIGVYYLTLKYFINRLCFNIISEFFWSGILRAHMTTAYDFTFSLALQFYTLELNSPNIFIRLSSLIACVASVIYIFSLYFVIKLSQMKKYALNNKVIQTKYGSIFNGIKINRFSKYLNTILLIKKLIFMLLLIFAYQFPIFQIVSITLLSIFMSLFYFLFNPLEDKLEYFKQLFSEVSVSFTLITITILACDLELAFFQYEIRQNFGWACIFFMTSMLCIQLGIDGFQQWRYLFKKYKLIKKLAQSIIGVFKRKKQVTAPSNIFQ</sequence>
<evidence type="ECO:0000259" key="5">
    <source>
        <dbReference type="SMART" id="SM00181"/>
    </source>
</evidence>
<gene>
    <name evidence="6" type="ORF">PSON_ATCC_30995.1.T2040025</name>
</gene>
<dbReference type="PANTHER" id="PTHR15332:SF175">
    <property type="entry name" value="PROPROTEIN CONVERTASE SUBTILISIN_KEXIN TYPE 5-LIKE"/>
    <property type="match status" value="1"/>
</dbReference>
<evidence type="ECO:0000313" key="7">
    <source>
        <dbReference type="Proteomes" id="UP000692954"/>
    </source>
</evidence>
<comment type="caution">
    <text evidence="6">The sequence shown here is derived from an EMBL/GenBank/DDBJ whole genome shotgun (WGS) entry which is preliminary data.</text>
</comment>
<dbReference type="Pfam" id="PF13948">
    <property type="entry name" value="DUF4215"/>
    <property type="match status" value="2"/>
</dbReference>
<dbReference type="EMBL" id="CAJJDN010000204">
    <property type="protein sequence ID" value="CAD8129031.1"/>
    <property type="molecule type" value="Genomic_DNA"/>
</dbReference>
<evidence type="ECO:0000313" key="6">
    <source>
        <dbReference type="EMBL" id="CAD8129031.1"/>
    </source>
</evidence>
<organism evidence="6 7">
    <name type="scientific">Paramecium sonneborni</name>
    <dbReference type="NCBI Taxonomy" id="65129"/>
    <lineage>
        <taxon>Eukaryota</taxon>
        <taxon>Sar</taxon>
        <taxon>Alveolata</taxon>
        <taxon>Ciliophora</taxon>
        <taxon>Intramacronucleata</taxon>
        <taxon>Oligohymenophorea</taxon>
        <taxon>Peniculida</taxon>
        <taxon>Parameciidae</taxon>
        <taxon>Paramecium</taxon>
    </lineage>
</organism>
<feature type="transmembrane region" description="Helical" evidence="4">
    <location>
        <begin position="1184"/>
        <end position="1205"/>
    </location>
</feature>
<evidence type="ECO:0000256" key="4">
    <source>
        <dbReference type="SAM" id="Phobius"/>
    </source>
</evidence>
<feature type="domain" description="EGF-like" evidence="5">
    <location>
        <begin position="338"/>
        <end position="367"/>
    </location>
</feature>
<accession>A0A8S1RK99</accession>
<dbReference type="SMART" id="SM00261">
    <property type="entry name" value="FU"/>
    <property type="match status" value="8"/>
</dbReference>
<keyword evidence="4" id="KW-0812">Transmembrane</keyword>
<keyword evidence="7" id="KW-1185">Reference proteome</keyword>
<protein>
    <recommendedName>
        <fullName evidence="5">EGF-like domain-containing protein</fullName>
    </recommendedName>
</protein>
<dbReference type="InterPro" id="IPR006212">
    <property type="entry name" value="Furin_repeat"/>
</dbReference>
<feature type="transmembrane region" description="Helical" evidence="4">
    <location>
        <begin position="1118"/>
        <end position="1138"/>
    </location>
</feature>
<dbReference type="OrthoDB" id="304821at2759"/>
<feature type="transmembrane region" description="Helical" evidence="4">
    <location>
        <begin position="1094"/>
        <end position="1112"/>
    </location>
</feature>
<feature type="domain" description="EGF-like" evidence="5">
    <location>
        <begin position="568"/>
        <end position="602"/>
    </location>
</feature>
<dbReference type="InterPro" id="IPR011936">
    <property type="entry name" value="Myxo_disulph_rpt"/>
</dbReference>
<feature type="transmembrane region" description="Helical" evidence="4">
    <location>
        <begin position="930"/>
        <end position="952"/>
    </location>
</feature>
<feature type="domain" description="EGF-like" evidence="5">
    <location>
        <begin position="603"/>
        <end position="648"/>
    </location>
</feature>
<dbReference type="AlphaFoldDB" id="A0A8S1RK99"/>
<keyword evidence="4" id="KW-1133">Transmembrane helix</keyword>